<organism evidence="1 2">
    <name type="scientific">Cucurbitaria berberidis CBS 394.84</name>
    <dbReference type="NCBI Taxonomy" id="1168544"/>
    <lineage>
        <taxon>Eukaryota</taxon>
        <taxon>Fungi</taxon>
        <taxon>Dikarya</taxon>
        <taxon>Ascomycota</taxon>
        <taxon>Pezizomycotina</taxon>
        <taxon>Dothideomycetes</taxon>
        <taxon>Pleosporomycetidae</taxon>
        <taxon>Pleosporales</taxon>
        <taxon>Pleosporineae</taxon>
        <taxon>Cucurbitariaceae</taxon>
        <taxon>Cucurbitaria</taxon>
    </lineage>
</organism>
<evidence type="ECO:0000313" key="1">
    <source>
        <dbReference type="EMBL" id="KAF1848046.1"/>
    </source>
</evidence>
<comment type="caution">
    <text evidence="1">The sequence shown here is derived from an EMBL/GenBank/DDBJ whole genome shotgun (WGS) entry which is preliminary data.</text>
</comment>
<protein>
    <submittedName>
        <fullName evidence="1">Uncharacterized protein</fullName>
    </submittedName>
</protein>
<dbReference type="AlphaFoldDB" id="A0A9P4LA60"/>
<dbReference type="Proteomes" id="UP000800039">
    <property type="component" value="Unassembled WGS sequence"/>
</dbReference>
<name>A0A9P4LA60_9PLEO</name>
<keyword evidence="2" id="KW-1185">Reference proteome</keyword>
<accession>A0A9P4LA60</accession>
<dbReference type="EMBL" id="ML976615">
    <property type="protein sequence ID" value="KAF1848046.1"/>
    <property type="molecule type" value="Genomic_DNA"/>
</dbReference>
<reference evidence="1" key="1">
    <citation type="submission" date="2020-01" db="EMBL/GenBank/DDBJ databases">
        <authorList>
            <consortium name="DOE Joint Genome Institute"/>
            <person name="Haridas S."/>
            <person name="Albert R."/>
            <person name="Binder M."/>
            <person name="Bloem J."/>
            <person name="Labutti K."/>
            <person name="Salamov A."/>
            <person name="Andreopoulos B."/>
            <person name="Baker S.E."/>
            <person name="Barry K."/>
            <person name="Bills G."/>
            <person name="Bluhm B.H."/>
            <person name="Cannon C."/>
            <person name="Castanera R."/>
            <person name="Culley D.E."/>
            <person name="Daum C."/>
            <person name="Ezra D."/>
            <person name="Gonzalez J.B."/>
            <person name="Henrissat B."/>
            <person name="Kuo A."/>
            <person name="Liang C."/>
            <person name="Lipzen A."/>
            <person name="Lutzoni F."/>
            <person name="Magnuson J."/>
            <person name="Mondo S."/>
            <person name="Nolan M."/>
            <person name="Ohm R."/>
            <person name="Pangilinan J."/>
            <person name="Park H.-J."/>
            <person name="Ramirez L."/>
            <person name="Alfaro M."/>
            <person name="Sun H."/>
            <person name="Tritt A."/>
            <person name="Yoshinaga Y."/>
            <person name="Zwiers L.-H."/>
            <person name="Turgeon B.G."/>
            <person name="Goodwin S.B."/>
            <person name="Spatafora J.W."/>
            <person name="Crous P.W."/>
            <person name="Grigoriev I.V."/>
        </authorList>
    </citation>
    <scope>NUCLEOTIDE SEQUENCE</scope>
    <source>
        <strain evidence="1">CBS 394.84</strain>
    </source>
</reference>
<gene>
    <name evidence="1" type="ORF">K460DRAFT_403347</name>
</gene>
<dbReference type="GeneID" id="63853868"/>
<dbReference type="RefSeq" id="XP_040790609.1">
    <property type="nucleotide sequence ID" value="XM_040936618.1"/>
</dbReference>
<evidence type="ECO:0000313" key="2">
    <source>
        <dbReference type="Proteomes" id="UP000800039"/>
    </source>
</evidence>
<proteinExistence type="predicted"/>
<sequence length="254" mass="27751">MIDASSINDNDGVVSDDTFNIGRAATPSSELIGCRQKALAVLLHLQTTRTAYADLTKGTKAYQGLRGSPFLVAQKTPDRKFSKSMDREKMTWLNMPLCGSKSQADGGSATPRITRITGWTISHALSMTTTASCTKLAANRSRADTYAIYRELQCITLRRRFSGSTSEQTSSREWLEVLLSVRAETSASLGPNMPHRSNAFLKTRNSLERSELCQLARNALELDAQFAACLLVAEYSFANVSLSGVLDHIPLAAH</sequence>